<evidence type="ECO:0000313" key="2">
    <source>
        <dbReference type="EMBL" id="RVX74277.1"/>
    </source>
</evidence>
<protein>
    <submittedName>
        <fullName evidence="2">Uncharacterized protein</fullName>
    </submittedName>
</protein>
<dbReference type="AlphaFoldDB" id="A0A438NEW2"/>
<comment type="caution">
    <text evidence="2">The sequence shown here is derived from an EMBL/GenBank/DDBJ whole genome shotgun (WGS) entry which is preliminary data.</text>
</comment>
<dbReference type="EMBL" id="NAJM01000005">
    <property type="protein sequence ID" value="RVX74277.1"/>
    <property type="molecule type" value="Genomic_DNA"/>
</dbReference>
<sequence>MSSSQQFQGQTSKHSNAEQPSSASGVASSSTAAYTVYEARTMDQLCNEVRNEDETTRVMDIMSYHYLNMHDQEGYDEICRINLEGNPEDEIENEPCFEIGDIVRLKRNGNPDDDDDDDEDDDNGSFWDDVSKLSSTCYKVIDLSYEAEPDNDDDDDGKKVEVKEQKTEEGKEDPVDHEADSKEAEIDNKSDSKSPLDTDEKEKSPKVWIYRLEQFGAHQEFLAADFFWVREYRLVLDAEAMDVCADDNEAEEDNGDAMEGIVENKAKGSWFRLWKSRDDPTHHLMAFS</sequence>
<feature type="compositionally biased region" description="Low complexity" evidence="1">
    <location>
        <begin position="21"/>
        <end position="30"/>
    </location>
</feature>
<dbReference type="VEuPathDB" id="FungiDB:PV10_04863"/>
<feature type="compositionally biased region" description="Polar residues" evidence="1">
    <location>
        <begin position="1"/>
        <end position="20"/>
    </location>
</feature>
<evidence type="ECO:0000256" key="1">
    <source>
        <dbReference type="SAM" id="MobiDB-lite"/>
    </source>
</evidence>
<dbReference type="Proteomes" id="UP000288859">
    <property type="component" value="Unassembled WGS sequence"/>
</dbReference>
<gene>
    <name evidence="2" type="ORF">B0A52_02109</name>
</gene>
<feature type="region of interest" description="Disordered" evidence="1">
    <location>
        <begin position="1"/>
        <end position="30"/>
    </location>
</feature>
<name>A0A438NEW2_EXOME</name>
<feature type="region of interest" description="Disordered" evidence="1">
    <location>
        <begin position="107"/>
        <end position="127"/>
    </location>
</feature>
<reference evidence="2 3" key="1">
    <citation type="submission" date="2017-03" db="EMBL/GenBank/DDBJ databases">
        <title>Genomes of endolithic fungi from Antarctica.</title>
        <authorList>
            <person name="Coleine C."/>
            <person name="Masonjones S."/>
            <person name="Stajich J.E."/>
        </authorList>
    </citation>
    <scope>NUCLEOTIDE SEQUENCE [LARGE SCALE GENOMIC DNA]</scope>
    <source>
        <strain evidence="2 3">CCFEE 6314</strain>
    </source>
</reference>
<feature type="compositionally biased region" description="Basic and acidic residues" evidence="1">
    <location>
        <begin position="156"/>
        <end position="200"/>
    </location>
</feature>
<accession>A0A438NEW2</accession>
<evidence type="ECO:0000313" key="3">
    <source>
        <dbReference type="Proteomes" id="UP000288859"/>
    </source>
</evidence>
<proteinExistence type="predicted"/>
<feature type="compositionally biased region" description="Acidic residues" evidence="1">
    <location>
        <begin position="111"/>
        <end position="123"/>
    </location>
</feature>
<feature type="region of interest" description="Disordered" evidence="1">
    <location>
        <begin position="145"/>
        <end position="200"/>
    </location>
</feature>
<organism evidence="2 3">
    <name type="scientific">Exophiala mesophila</name>
    <name type="common">Black yeast-like fungus</name>
    <dbReference type="NCBI Taxonomy" id="212818"/>
    <lineage>
        <taxon>Eukaryota</taxon>
        <taxon>Fungi</taxon>
        <taxon>Dikarya</taxon>
        <taxon>Ascomycota</taxon>
        <taxon>Pezizomycotina</taxon>
        <taxon>Eurotiomycetes</taxon>
        <taxon>Chaetothyriomycetidae</taxon>
        <taxon>Chaetothyriales</taxon>
        <taxon>Herpotrichiellaceae</taxon>
        <taxon>Exophiala</taxon>
    </lineage>
</organism>
<dbReference type="OrthoDB" id="10419106at2759"/>
<feature type="compositionally biased region" description="Acidic residues" evidence="1">
    <location>
        <begin position="145"/>
        <end position="155"/>
    </location>
</feature>